<feature type="non-terminal residue" evidence="1">
    <location>
        <position position="1"/>
    </location>
</feature>
<dbReference type="Proteomes" id="UP000789405">
    <property type="component" value="Unassembled WGS sequence"/>
</dbReference>
<dbReference type="AlphaFoldDB" id="A0A9N8ZC21"/>
<evidence type="ECO:0000313" key="2">
    <source>
        <dbReference type="Proteomes" id="UP000789405"/>
    </source>
</evidence>
<comment type="caution">
    <text evidence="1">The sequence shown here is derived from an EMBL/GenBank/DDBJ whole genome shotgun (WGS) entry which is preliminary data.</text>
</comment>
<protein>
    <submittedName>
        <fullName evidence="1">12801_t:CDS:1</fullName>
    </submittedName>
</protein>
<name>A0A9N8ZC21_9GLOM</name>
<organism evidence="1 2">
    <name type="scientific">Dentiscutata erythropus</name>
    <dbReference type="NCBI Taxonomy" id="1348616"/>
    <lineage>
        <taxon>Eukaryota</taxon>
        <taxon>Fungi</taxon>
        <taxon>Fungi incertae sedis</taxon>
        <taxon>Mucoromycota</taxon>
        <taxon>Glomeromycotina</taxon>
        <taxon>Glomeromycetes</taxon>
        <taxon>Diversisporales</taxon>
        <taxon>Gigasporaceae</taxon>
        <taxon>Dentiscutata</taxon>
    </lineage>
</organism>
<dbReference type="OrthoDB" id="76567at2759"/>
<accession>A0A9N8ZC21</accession>
<dbReference type="EMBL" id="CAJVPY010000551">
    <property type="protein sequence ID" value="CAG8479587.1"/>
    <property type="molecule type" value="Genomic_DNA"/>
</dbReference>
<evidence type="ECO:0000313" key="1">
    <source>
        <dbReference type="EMBL" id="CAG8479587.1"/>
    </source>
</evidence>
<proteinExistence type="predicted"/>
<reference evidence="1" key="1">
    <citation type="submission" date="2021-06" db="EMBL/GenBank/DDBJ databases">
        <authorList>
            <person name="Kallberg Y."/>
            <person name="Tangrot J."/>
            <person name="Rosling A."/>
        </authorList>
    </citation>
    <scope>NUCLEOTIDE SEQUENCE</scope>
    <source>
        <strain evidence="1">MA453B</strain>
    </source>
</reference>
<keyword evidence="2" id="KW-1185">Reference proteome</keyword>
<sequence length="142" mass="16118">GNPWPTVVCEVARSQSLPHILQKVNSFWLAPNRSEDVIMLKLWSWNNRRDTNGRPLRRLTCYKFCRHASLQAGQTQGKFQPVQMLKFGTIDRYDIPYNSCTAPGMCIVTITPACVFEGCSKGTTESVTDYADDNQLIVRLHP</sequence>
<gene>
    <name evidence="1" type="ORF">DERYTH_LOCUS1856</name>
</gene>